<keyword evidence="2 7" id="KW-0813">Transport</keyword>
<keyword evidence="4 7" id="KW-0812">Transmembrane</keyword>
<evidence type="ECO:0000256" key="1">
    <source>
        <dbReference type="ARBA" id="ARBA00004651"/>
    </source>
</evidence>
<keyword evidence="10" id="KW-1185">Reference proteome</keyword>
<protein>
    <submittedName>
        <fullName evidence="9">Carbohydrate ABC transporter permease</fullName>
    </submittedName>
</protein>
<evidence type="ECO:0000256" key="5">
    <source>
        <dbReference type="ARBA" id="ARBA00022989"/>
    </source>
</evidence>
<reference evidence="9" key="1">
    <citation type="submission" date="2020-08" db="EMBL/GenBank/DDBJ databases">
        <title>Genome public.</title>
        <authorList>
            <person name="Liu C."/>
            <person name="Sun Q."/>
        </authorList>
    </citation>
    <scope>NUCLEOTIDE SEQUENCE</scope>
    <source>
        <strain evidence="9">NSJ-12</strain>
    </source>
</reference>
<accession>A0A926EK44</accession>
<feature type="transmembrane region" description="Helical" evidence="7">
    <location>
        <begin position="79"/>
        <end position="100"/>
    </location>
</feature>
<dbReference type="Pfam" id="PF00528">
    <property type="entry name" value="BPD_transp_1"/>
    <property type="match status" value="1"/>
</dbReference>
<evidence type="ECO:0000256" key="7">
    <source>
        <dbReference type="RuleBase" id="RU363032"/>
    </source>
</evidence>
<evidence type="ECO:0000256" key="4">
    <source>
        <dbReference type="ARBA" id="ARBA00022692"/>
    </source>
</evidence>
<dbReference type="GO" id="GO:0005886">
    <property type="term" value="C:plasma membrane"/>
    <property type="evidence" value="ECO:0007669"/>
    <property type="project" value="UniProtKB-SubCell"/>
</dbReference>
<evidence type="ECO:0000313" key="9">
    <source>
        <dbReference type="EMBL" id="MBC8581191.1"/>
    </source>
</evidence>
<feature type="transmembrane region" description="Helical" evidence="7">
    <location>
        <begin position="185"/>
        <end position="210"/>
    </location>
</feature>
<sequence length="297" mass="33390">MAIKESKGRKVFNLFNIIFLSIITLICVLPFIHLFAVSMSSQAATTAGEVGLLPKEVSLEAYKYLLQKREFFQSMGVTVVRVLIGTVISMAITILTAYPLSKSDLRFKKRSIYVWFFAFTMFFSGGMIPTYMVIKSLGLIDTIWALVLPTAMNVWNVILLLNFFRQIPKDLEEVALIDGASQFYILCKIYLPISLPSLATILLFTIVGHWNSWFDGMLYLNTTSKYPLQTYLSTVVLDQNMTANQMMSPEQLLALESIGDLNLQAAQIFVGALPILLVYPFLQRFFIKGIVVGSVKG</sequence>
<dbReference type="RefSeq" id="WP_249333989.1">
    <property type="nucleotide sequence ID" value="NZ_JACRSY010000040.1"/>
</dbReference>
<dbReference type="AlphaFoldDB" id="A0A926EK44"/>
<dbReference type="EMBL" id="JACRSY010000040">
    <property type="protein sequence ID" value="MBC8581191.1"/>
    <property type="molecule type" value="Genomic_DNA"/>
</dbReference>
<evidence type="ECO:0000313" key="10">
    <source>
        <dbReference type="Proteomes" id="UP000655830"/>
    </source>
</evidence>
<keyword evidence="5 7" id="KW-1133">Transmembrane helix</keyword>
<evidence type="ECO:0000259" key="8">
    <source>
        <dbReference type="PROSITE" id="PS50928"/>
    </source>
</evidence>
<evidence type="ECO:0000256" key="6">
    <source>
        <dbReference type="ARBA" id="ARBA00023136"/>
    </source>
</evidence>
<dbReference type="PROSITE" id="PS50928">
    <property type="entry name" value="ABC_TM1"/>
    <property type="match status" value="1"/>
</dbReference>
<gene>
    <name evidence="9" type="ORF">H8718_16925</name>
</gene>
<dbReference type="SUPFAM" id="SSF161098">
    <property type="entry name" value="MetI-like"/>
    <property type="match status" value="1"/>
</dbReference>
<keyword evidence="3" id="KW-1003">Cell membrane</keyword>
<dbReference type="GO" id="GO:0055085">
    <property type="term" value="P:transmembrane transport"/>
    <property type="evidence" value="ECO:0007669"/>
    <property type="project" value="InterPro"/>
</dbReference>
<feature type="domain" description="ABC transmembrane type-1" evidence="8">
    <location>
        <begin position="75"/>
        <end position="279"/>
    </location>
</feature>
<evidence type="ECO:0000256" key="2">
    <source>
        <dbReference type="ARBA" id="ARBA00022448"/>
    </source>
</evidence>
<dbReference type="InterPro" id="IPR000515">
    <property type="entry name" value="MetI-like"/>
</dbReference>
<feature type="transmembrane region" description="Helical" evidence="7">
    <location>
        <begin position="261"/>
        <end position="282"/>
    </location>
</feature>
<comment type="subcellular location">
    <subcellularLocation>
        <location evidence="1 7">Cell membrane</location>
        <topology evidence="1 7">Multi-pass membrane protein</topology>
    </subcellularLocation>
</comment>
<dbReference type="PANTHER" id="PTHR43744">
    <property type="entry name" value="ABC TRANSPORTER PERMEASE PROTEIN MG189-RELATED-RELATED"/>
    <property type="match status" value="1"/>
</dbReference>
<dbReference type="PANTHER" id="PTHR43744:SF9">
    <property type="entry name" value="POLYGALACTURONAN_RHAMNOGALACTURONAN TRANSPORT SYSTEM PERMEASE PROTEIN YTCP"/>
    <property type="match status" value="1"/>
</dbReference>
<feature type="transmembrane region" description="Helical" evidence="7">
    <location>
        <begin position="112"/>
        <end position="131"/>
    </location>
</feature>
<dbReference type="InterPro" id="IPR035906">
    <property type="entry name" value="MetI-like_sf"/>
</dbReference>
<organism evidence="9 10">
    <name type="scientific">Zhenhengia yiwuensis</name>
    <dbReference type="NCBI Taxonomy" id="2763666"/>
    <lineage>
        <taxon>Bacteria</taxon>
        <taxon>Bacillati</taxon>
        <taxon>Bacillota</taxon>
        <taxon>Clostridia</taxon>
        <taxon>Lachnospirales</taxon>
        <taxon>Lachnospiraceae</taxon>
        <taxon>Zhenhengia</taxon>
    </lineage>
</organism>
<dbReference type="Proteomes" id="UP000655830">
    <property type="component" value="Unassembled WGS sequence"/>
</dbReference>
<keyword evidence="6 7" id="KW-0472">Membrane</keyword>
<evidence type="ECO:0000256" key="3">
    <source>
        <dbReference type="ARBA" id="ARBA00022475"/>
    </source>
</evidence>
<proteinExistence type="inferred from homology"/>
<feature type="transmembrane region" description="Helical" evidence="7">
    <location>
        <begin position="143"/>
        <end position="164"/>
    </location>
</feature>
<comment type="caution">
    <text evidence="9">The sequence shown here is derived from an EMBL/GenBank/DDBJ whole genome shotgun (WGS) entry which is preliminary data.</text>
</comment>
<comment type="similarity">
    <text evidence="7">Belongs to the binding-protein-dependent transport system permease family.</text>
</comment>
<dbReference type="Gene3D" id="1.10.3720.10">
    <property type="entry name" value="MetI-like"/>
    <property type="match status" value="1"/>
</dbReference>
<feature type="transmembrane region" description="Helical" evidence="7">
    <location>
        <begin position="12"/>
        <end position="36"/>
    </location>
</feature>
<dbReference type="CDD" id="cd06261">
    <property type="entry name" value="TM_PBP2"/>
    <property type="match status" value="1"/>
</dbReference>
<name>A0A926EK44_9FIRM</name>